<dbReference type="InterPro" id="IPR011993">
    <property type="entry name" value="PH-like_dom_sf"/>
</dbReference>
<dbReference type="SMART" id="SM00310">
    <property type="entry name" value="PTBI"/>
    <property type="match status" value="1"/>
</dbReference>
<feature type="compositionally biased region" description="Low complexity" evidence="2">
    <location>
        <begin position="892"/>
        <end position="905"/>
    </location>
</feature>
<dbReference type="PANTHER" id="PTHR10614:SF7">
    <property type="entry name" value="INSULIN RECEPTOR SUBSTRATE 2"/>
    <property type="match status" value="1"/>
</dbReference>
<feature type="domain" description="IRS-type PTB" evidence="4">
    <location>
        <begin position="221"/>
        <end position="325"/>
    </location>
</feature>
<organism evidence="5 6">
    <name type="scientific">Pogona vitticeps</name>
    <name type="common">central bearded dragon</name>
    <dbReference type="NCBI Taxonomy" id="103695"/>
    <lineage>
        <taxon>Eukaryota</taxon>
        <taxon>Metazoa</taxon>
        <taxon>Chordata</taxon>
        <taxon>Craniata</taxon>
        <taxon>Vertebrata</taxon>
        <taxon>Euteleostomi</taxon>
        <taxon>Lepidosauria</taxon>
        <taxon>Squamata</taxon>
        <taxon>Bifurcata</taxon>
        <taxon>Unidentata</taxon>
        <taxon>Episquamata</taxon>
        <taxon>Toxicofera</taxon>
        <taxon>Iguania</taxon>
        <taxon>Acrodonta</taxon>
        <taxon>Agamidae</taxon>
        <taxon>Amphibolurinae</taxon>
        <taxon>Pogona</taxon>
    </lineage>
</organism>
<accession>A0ABM5EIV5</accession>
<evidence type="ECO:0000259" key="4">
    <source>
        <dbReference type="PROSITE" id="PS51064"/>
    </source>
</evidence>
<dbReference type="Gene3D" id="2.30.29.30">
    <property type="entry name" value="Pleckstrin-homology domain (PH domain)/Phosphotyrosine-binding domain (PTB)"/>
    <property type="match status" value="2"/>
</dbReference>
<dbReference type="PRINTS" id="PR00628">
    <property type="entry name" value="INSULINRSI"/>
</dbReference>
<keyword evidence="5" id="KW-1185">Reference proteome</keyword>
<dbReference type="InterPro" id="IPR039011">
    <property type="entry name" value="IRS"/>
</dbReference>
<name>A0ABM5EIV5_9SAUR</name>
<dbReference type="GeneID" id="110090941"/>
<reference evidence="5" key="1">
    <citation type="submission" date="2025-05" db="UniProtKB">
        <authorList>
            <consortium name="RefSeq"/>
        </authorList>
    </citation>
    <scope>NUCLEOTIDE SEQUENCE [LARGE SCALE GENOMIC DNA]</scope>
</reference>
<feature type="region of interest" description="Disordered" evidence="2">
    <location>
        <begin position="521"/>
        <end position="546"/>
    </location>
</feature>
<feature type="region of interest" description="Disordered" evidence="2">
    <location>
        <begin position="328"/>
        <end position="396"/>
    </location>
</feature>
<evidence type="ECO:0000313" key="6">
    <source>
        <dbReference type="RefSeq" id="XP_072833084.1"/>
    </source>
</evidence>
<feature type="compositionally biased region" description="Gly residues" evidence="2">
    <location>
        <begin position="199"/>
        <end position="213"/>
    </location>
</feature>
<proteinExistence type="predicted"/>
<evidence type="ECO:0000259" key="3">
    <source>
        <dbReference type="PROSITE" id="PS50003"/>
    </source>
</evidence>
<feature type="region of interest" description="Disordered" evidence="2">
    <location>
        <begin position="422"/>
        <end position="501"/>
    </location>
</feature>
<feature type="region of interest" description="Disordered" evidence="2">
    <location>
        <begin position="678"/>
        <end position="710"/>
    </location>
</feature>
<feature type="region of interest" description="Disordered" evidence="2">
    <location>
        <begin position="1"/>
        <end position="62"/>
    </location>
</feature>
<dbReference type="Proteomes" id="UP001652642">
    <property type="component" value="Chromosome 1"/>
</dbReference>
<dbReference type="Pfam" id="PF02174">
    <property type="entry name" value="IRS"/>
    <property type="match status" value="1"/>
</dbReference>
<evidence type="ECO:0000256" key="2">
    <source>
        <dbReference type="SAM" id="MobiDB-lite"/>
    </source>
</evidence>
<keyword evidence="6" id="KW-0675">Receptor</keyword>
<evidence type="ECO:0000313" key="5">
    <source>
        <dbReference type="Proteomes" id="UP001652642"/>
    </source>
</evidence>
<dbReference type="CDD" id="cd01204">
    <property type="entry name" value="PTB_IRS"/>
    <property type="match status" value="1"/>
</dbReference>
<dbReference type="CDD" id="cd01257">
    <property type="entry name" value="PH_IRS"/>
    <property type="match status" value="1"/>
</dbReference>
<dbReference type="InterPro" id="IPR001849">
    <property type="entry name" value="PH_domain"/>
</dbReference>
<dbReference type="PROSITE" id="PS50003">
    <property type="entry name" value="PH_DOMAIN"/>
    <property type="match status" value="1"/>
</dbReference>
<keyword evidence="1" id="KW-0597">Phosphoprotein</keyword>
<feature type="compositionally biased region" description="Low complexity" evidence="2">
    <location>
        <begin position="487"/>
        <end position="501"/>
    </location>
</feature>
<feature type="compositionally biased region" description="Gly residues" evidence="2">
    <location>
        <begin position="352"/>
        <end position="364"/>
    </location>
</feature>
<dbReference type="SMART" id="SM00233">
    <property type="entry name" value="PH"/>
    <property type="match status" value="1"/>
</dbReference>
<feature type="compositionally biased region" description="Low complexity" evidence="2">
    <location>
        <begin position="335"/>
        <end position="351"/>
    </location>
</feature>
<feature type="compositionally biased region" description="Pro residues" evidence="2">
    <location>
        <begin position="1"/>
        <end position="10"/>
    </location>
</feature>
<protein>
    <submittedName>
        <fullName evidence="6">Insulin receptor substrate 2</fullName>
    </submittedName>
</protein>
<gene>
    <name evidence="6" type="primary">IRS2</name>
</gene>
<feature type="region of interest" description="Disordered" evidence="2">
    <location>
        <begin position="892"/>
        <end position="913"/>
    </location>
</feature>
<feature type="compositionally biased region" description="Low complexity" evidence="2">
    <location>
        <begin position="439"/>
        <end position="457"/>
    </location>
</feature>
<dbReference type="SUPFAM" id="SSF50729">
    <property type="entry name" value="PH domain-like"/>
    <property type="match status" value="2"/>
</dbReference>
<feature type="compositionally biased region" description="Polar residues" evidence="2">
    <location>
        <begin position="522"/>
        <end position="535"/>
    </location>
</feature>
<sequence>MASPLAPEPPGRCSAGPGNLNNNNNNNQPPPQQQEPPPQQQQQPPQEPPPPPPGVRKCGYLRKHKHGHKRFFVLRAPIAGSGAAGGPEGSGSSPPARLEYYESEKKWRSKSGAPKRSIALDAGLNVHKRADAKHKHLVALYTRDEYVALAAESEQEQEAWYQAIAELLRESQPPPPPPAGSPRHPLQATVAGSEDSGYGPPGGGGGGGWGAGAGASGGSAYREVWQVTLKPKGLGQSRHLTGVHRLCLAARTVGLVRLNCERPCVTLQLMNIRRCGHSDSFFFMELGRSASTGPGELWMQADDSVVAQNIHETILEAMKALRELAEFRPRSKSQSSSSSSGGAAAASAAATGRGGGGGGGGGGLSLMCSRPISVPGPRRHPRHPCTALPPSQTGLLRRSRTDILAGAGGASGLSAAAAATTTNTRARTASEGDGFRVASLSGSGSPLSPDSGPPSRSHLPPGRSLPLGQAPSWVSKVAGEAPGAALSQPRPSGSSASGSPSDVAAAFLAFEDLDSSPVGNLRPSSSLTAANNIHTPDTPPGQHLDSSYIAMDRGHLCYSSGRCESAGRDMGPRKRTCSLTTPAHQHLLPLPHSSTSLDDYTLLRATVPPAGCSPRAASIPYPEDYCDVEIGSGGTSSSSSSHLGYSAGKEEGYMPMAPRILSVLPLQGDPDGYMSMSPTSMSPPQSVLHPVPSRIGSESSSDDSSYMHMWGTNSRLSGENLEGRSTSGGDYISMSPVSVPSSTSNGFGALGPGIQSSPSHAFWNRAAFLGESKDSDQYVFMNSLAVNHAVCNNTTMPLPMCHSRTESSLSQPANSVQPSPLFLGLFLPSINEPRASSGEYVNIGYSQVPPVSDSSTSLFGTGMEGHHRSRFSDYMNLNFEGLQSGATSVGSLEEGLLSGSSPSSGQPDKREVKGGMQETCLSSSFSEASDYTEMLFTTATPPPQPISHQPESTQATSPITGLKQLTLSEMETFLFASPPPDPNYGAKVIRADPQGRRRHSSETFSSTTMVTPVSPSFAHNSKWHNSASVENVSLRKSEDFVEEQNSSPMCRETSAGFQNGLNYIAVNVLDGDHLLKGKHASGSPLNGSISGTYTTVDFLAHNLKETSLVKE</sequence>
<dbReference type="PANTHER" id="PTHR10614">
    <property type="entry name" value="INSULIN RECEPTOR SUBSTRATE"/>
    <property type="match status" value="1"/>
</dbReference>
<reference evidence="6" key="2">
    <citation type="submission" date="2025-08" db="UniProtKB">
        <authorList>
            <consortium name="RefSeq"/>
        </authorList>
    </citation>
    <scope>IDENTIFICATION</scope>
</reference>
<dbReference type="PROSITE" id="PS51064">
    <property type="entry name" value="IRS_PTB"/>
    <property type="match status" value="1"/>
</dbReference>
<feature type="compositionally biased region" description="Pro residues" evidence="2">
    <location>
        <begin position="28"/>
        <end position="54"/>
    </location>
</feature>
<feature type="domain" description="PH" evidence="3">
    <location>
        <begin position="54"/>
        <end position="169"/>
    </location>
</feature>
<evidence type="ECO:0000256" key="1">
    <source>
        <dbReference type="ARBA" id="ARBA00022553"/>
    </source>
</evidence>
<dbReference type="InterPro" id="IPR002404">
    <property type="entry name" value="IRS_PTB"/>
</dbReference>
<feature type="region of interest" description="Disordered" evidence="2">
    <location>
        <begin position="170"/>
        <end position="213"/>
    </location>
</feature>
<dbReference type="SMART" id="SM01244">
    <property type="entry name" value="IRS"/>
    <property type="match status" value="1"/>
</dbReference>
<dbReference type="RefSeq" id="XP_072833084.1">
    <property type="nucleotide sequence ID" value="XM_072976983.1"/>
</dbReference>